<reference evidence="1 2" key="1">
    <citation type="submission" date="2020-08" db="EMBL/GenBank/DDBJ databases">
        <title>Sequencing the genomes of 1000 actinobacteria strains.</title>
        <authorList>
            <person name="Klenk H.-P."/>
        </authorList>
    </citation>
    <scope>NUCLEOTIDE SEQUENCE [LARGE SCALE GENOMIC DNA]</scope>
    <source>
        <strain evidence="1 2">DSM 45886</strain>
    </source>
</reference>
<keyword evidence="2" id="KW-1185">Reference proteome</keyword>
<dbReference type="RefSeq" id="WP_184536493.1">
    <property type="nucleotide sequence ID" value="NZ_JACHJW010000001.1"/>
</dbReference>
<comment type="caution">
    <text evidence="1">The sequence shown here is derived from an EMBL/GenBank/DDBJ whole genome shotgun (WGS) entry which is preliminary data.</text>
</comment>
<evidence type="ECO:0000313" key="2">
    <source>
        <dbReference type="Proteomes" id="UP000578819"/>
    </source>
</evidence>
<protein>
    <submittedName>
        <fullName evidence="1">Uncharacterized protein</fullName>
    </submittedName>
</protein>
<sequence>MAFFVDVVRTGTVAGADWTFTPDEVAQAMGIEPAENQNGRSLWHDYGLVEFFWEQTADGQSWRGTHFSVQVHRLGGGVEYVLPPVVADATATATATASDEVAFDALCQALEPVSLVPMPWSDPDLHAWCQPDSTVLVLVVTDDPDPASHASTVRPGHVYKISAPHHPGRIDLTGIASTGMGATARHLLNLDMDGRYAWLTRRLATETGDANWWLHLYGHVDVRIHEQPRRRPQWVVLRLWLLDRAATVGPFRPHEHAEARARFVGDLFARGIAKGLDGVLPTADELVRSCLAAIPITIAEVTSIDDWRHESLDTIRRLRLAKNLINAAQGHRVRVTHPGTLADLDQWIRFQPCFA</sequence>
<dbReference type="EMBL" id="JACHJW010000001">
    <property type="protein sequence ID" value="MBB4960770.1"/>
    <property type="molecule type" value="Genomic_DNA"/>
</dbReference>
<dbReference type="AlphaFoldDB" id="A0A7W7WR66"/>
<name>A0A7W7WR66_9ACTN</name>
<proteinExistence type="predicted"/>
<dbReference type="Proteomes" id="UP000578819">
    <property type="component" value="Unassembled WGS sequence"/>
</dbReference>
<organism evidence="1 2">
    <name type="scientific">Micromonospora polyrhachis</name>
    <dbReference type="NCBI Taxonomy" id="1282883"/>
    <lineage>
        <taxon>Bacteria</taxon>
        <taxon>Bacillati</taxon>
        <taxon>Actinomycetota</taxon>
        <taxon>Actinomycetes</taxon>
        <taxon>Micromonosporales</taxon>
        <taxon>Micromonosporaceae</taxon>
        <taxon>Micromonospora</taxon>
    </lineage>
</organism>
<accession>A0A7W7WR66</accession>
<gene>
    <name evidence="1" type="ORF">FHR38_004503</name>
</gene>
<evidence type="ECO:0000313" key="1">
    <source>
        <dbReference type="EMBL" id="MBB4960770.1"/>
    </source>
</evidence>